<dbReference type="PANTHER" id="PTHR22916">
    <property type="entry name" value="GLYCOSYLTRANSFERASE"/>
    <property type="match status" value="1"/>
</dbReference>
<protein>
    <submittedName>
        <fullName evidence="5">Glycosyltransferase</fullName>
    </submittedName>
</protein>
<feature type="domain" description="Glycosyltransferase 2-like" evidence="3">
    <location>
        <begin position="5"/>
        <end position="170"/>
    </location>
</feature>
<keyword evidence="2 5" id="KW-0808">Transferase</keyword>
<evidence type="ECO:0000256" key="2">
    <source>
        <dbReference type="ARBA" id="ARBA00022679"/>
    </source>
</evidence>
<organism evidence="5 6">
    <name type="scientific">Streptococcus suis</name>
    <dbReference type="NCBI Taxonomy" id="1307"/>
    <lineage>
        <taxon>Bacteria</taxon>
        <taxon>Bacillati</taxon>
        <taxon>Bacillota</taxon>
        <taxon>Bacilli</taxon>
        <taxon>Lactobacillales</taxon>
        <taxon>Streptococcaceae</taxon>
        <taxon>Streptococcus</taxon>
    </lineage>
</organism>
<dbReference type="InterPro" id="IPR029044">
    <property type="entry name" value="Nucleotide-diphossugar_trans"/>
</dbReference>
<comment type="caution">
    <text evidence="5">The sequence shown here is derived from an EMBL/GenBank/DDBJ whole genome shotgun (WGS) entry which is preliminary data.</text>
</comment>
<dbReference type="Gene3D" id="3.90.550.10">
    <property type="entry name" value="Spore Coat Polysaccharide Biosynthesis Protein SpsA, Chain A"/>
    <property type="match status" value="1"/>
</dbReference>
<dbReference type="OrthoDB" id="396512at2"/>
<dbReference type="EMBL" id="SSXO01000002">
    <property type="protein sequence ID" value="TII00298.1"/>
    <property type="molecule type" value="Genomic_DNA"/>
</dbReference>
<keyword evidence="1" id="KW-0328">Glycosyltransferase</keyword>
<dbReference type="EMBL" id="SSXO01000001">
    <property type="protein sequence ID" value="TII00806.1"/>
    <property type="molecule type" value="Genomic_DNA"/>
</dbReference>
<dbReference type="SUPFAM" id="SSF53448">
    <property type="entry name" value="Nucleotide-diphospho-sugar transferases"/>
    <property type="match status" value="1"/>
</dbReference>
<dbReference type="CDD" id="cd00761">
    <property type="entry name" value="Glyco_tranf_GTA_type"/>
    <property type="match status" value="1"/>
</dbReference>
<name>A0A4T2GNR1_STRSU</name>
<reference evidence="5 6" key="1">
    <citation type="submission" date="2019-04" db="EMBL/GenBank/DDBJ databases">
        <title>Genome analysis of Streptococcus suis strain WUSS424.</title>
        <authorList>
            <person name="Chen H."/>
            <person name="Gao X."/>
            <person name="Wu Z."/>
        </authorList>
    </citation>
    <scope>NUCLEOTIDE SEQUENCE [LARGE SCALE GENOMIC DNA]</scope>
    <source>
        <strain evidence="5 6">WUSS424</strain>
    </source>
</reference>
<evidence type="ECO:0000313" key="4">
    <source>
        <dbReference type="EMBL" id="TII00298.1"/>
    </source>
</evidence>
<evidence type="ECO:0000313" key="5">
    <source>
        <dbReference type="EMBL" id="TII00806.1"/>
    </source>
</evidence>
<dbReference type="PANTHER" id="PTHR22916:SF51">
    <property type="entry name" value="GLYCOSYLTRANSFERASE EPSH-RELATED"/>
    <property type="match status" value="1"/>
</dbReference>
<proteinExistence type="predicted"/>
<evidence type="ECO:0000313" key="6">
    <source>
        <dbReference type="Proteomes" id="UP000305165"/>
    </source>
</evidence>
<dbReference type="Proteomes" id="UP000305165">
    <property type="component" value="Unassembled WGS sequence"/>
</dbReference>
<accession>A0A4T2GNR1</accession>
<dbReference type="GO" id="GO:0016757">
    <property type="term" value="F:glycosyltransferase activity"/>
    <property type="evidence" value="ECO:0007669"/>
    <property type="project" value="UniProtKB-KW"/>
</dbReference>
<evidence type="ECO:0000256" key="1">
    <source>
        <dbReference type="ARBA" id="ARBA00022676"/>
    </source>
</evidence>
<dbReference type="InterPro" id="IPR001173">
    <property type="entry name" value="Glyco_trans_2-like"/>
</dbReference>
<sequence>MDKISIIIPIYNVEKYVERCLDSVLSQTYTNWEAILVNDGSPDQSAAIAQKFVNRDERFQLIHQENAGLSEARNTGLQYITGDFVAFLDSDDWLEKDALAYLHSEAIQKEADIVVGGIYRTNKVASVSSEAKHVEVLSQEEYAKRYFKIDSQTIEYYVWNKLYRRKVVESVRYPKGFYAEDVPTTFRYILNAKRIVVSDKIVIHYFVNIEGLTAQFSKKQFDVLKGWDMVVVESEKSKQQNYIQWARFNRKRADFALLTELAMAPNFSALKGELRDEIRRLEQNLKENARELLRSNISLSRKILVACFSINYNFFARCLNLALKVKRG</sequence>
<evidence type="ECO:0000259" key="3">
    <source>
        <dbReference type="Pfam" id="PF00535"/>
    </source>
</evidence>
<gene>
    <name evidence="5" type="ORF">FAJ39_00260</name>
    <name evidence="4" type="ORF">FAJ39_04330</name>
</gene>
<dbReference type="Pfam" id="PF00535">
    <property type="entry name" value="Glycos_transf_2"/>
    <property type="match status" value="1"/>
</dbReference>
<dbReference type="AlphaFoldDB" id="A0A4T2GNR1"/>